<dbReference type="InterPro" id="IPR013382">
    <property type="entry name" value="CRISPR-assoc_prot_Cse2"/>
</dbReference>
<evidence type="ECO:0000313" key="2">
    <source>
        <dbReference type="EMBL" id="MCI3246438.1"/>
    </source>
</evidence>
<feature type="region of interest" description="Disordered" evidence="1">
    <location>
        <begin position="1"/>
        <end position="34"/>
    </location>
</feature>
<dbReference type="Gene3D" id="1.10.520.40">
    <property type="entry name" value="CRISPR-associated protein Cse2"/>
    <property type="match status" value="1"/>
</dbReference>
<dbReference type="Pfam" id="PF09485">
    <property type="entry name" value="CRISPR_Cse2"/>
    <property type="match status" value="1"/>
</dbReference>
<dbReference type="Proteomes" id="UP001165270">
    <property type="component" value="Unassembled WGS sequence"/>
</dbReference>
<proteinExistence type="predicted"/>
<evidence type="ECO:0000256" key="1">
    <source>
        <dbReference type="SAM" id="MobiDB-lite"/>
    </source>
</evidence>
<evidence type="ECO:0000313" key="3">
    <source>
        <dbReference type="Proteomes" id="UP001165270"/>
    </source>
</evidence>
<dbReference type="RefSeq" id="WP_242713770.1">
    <property type="nucleotide sequence ID" value="NZ_JALDAX010000036.1"/>
</dbReference>
<reference evidence="2" key="1">
    <citation type="submission" date="2022-03" db="EMBL/GenBank/DDBJ databases">
        <title>Streptomyces 7R015 and 7R016 isolated from Barleria lupulina in Thailand.</title>
        <authorList>
            <person name="Kanchanasin P."/>
            <person name="Phongsopitanun W."/>
            <person name="Tanasupawat S."/>
        </authorList>
    </citation>
    <scope>NUCLEOTIDE SEQUENCE</scope>
    <source>
        <strain evidence="2">7R016</strain>
    </source>
</reference>
<protein>
    <submittedName>
        <fullName evidence="2">Type I-E CRISPR-associated protein Cse2/CasB</fullName>
    </submittedName>
</protein>
<sequence length="132" mass="14693">MLAAGGEPQPGRPSAAAAAPPDEPAPQAKTAGALWRERPNLGTSLALAVIRHGFKQHRMDDRLRTLTRLPAALLHPRLVSLAAHLHGRGAGRLDFAVLLEDLAWWDDDRLHVAARWRERYFLTLDRLTCRQD</sequence>
<accession>A0ABS9XWH9</accession>
<gene>
    <name evidence="2" type="ORF">MQN93_42820</name>
</gene>
<name>A0ABS9XWH9_9ACTN</name>
<comment type="caution">
    <text evidence="2">The sequence shown here is derived from an EMBL/GenBank/DDBJ whole genome shotgun (WGS) entry which is preliminary data.</text>
</comment>
<dbReference type="EMBL" id="JALDAX010000036">
    <property type="protein sequence ID" value="MCI3246438.1"/>
    <property type="molecule type" value="Genomic_DNA"/>
</dbReference>
<dbReference type="InterPro" id="IPR038287">
    <property type="entry name" value="Cse2_sf"/>
</dbReference>
<organism evidence="2 3">
    <name type="scientific">Streptomyces spinosisporus</name>
    <dbReference type="NCBI Taxonomy" id="2927582"/>
    <lineage>
        <taxon>Bacteria</taxon>
        <taxon>Bacillati</taxon>
        <taxon>Actinomycetota</taxon>
        <taxon>Actinomycetes</taxon>
        <taxon>Kitasatosporales</taxon>
        <taxon>Streptomycetaceae</taxon>
        <taxon>Streptomyces</taxon>
    </lineage>
</organism>
<feature type="compositionally biased region" description="Low complexity" evidence="1">
    <location>
        <begin position="12"/>
        <end position="28"/>
    </location>
</feature>
<keyword evidence="3" id="KW-1185">Reference proteome</keyword>